<reference evidence="3 4" key="1">
    <citation type="submission" date="2018-08" db="EMBL/GenBank/DDBJ databases">
        <title>Parvularcula sp. SM1705, isolated from surface water of the South Sea China.</title>
        <authorList>
            <person name="Sun L."/>
        </authorList>
    </citation>
    <scope>NUCLEOTIDE SEQUENCE [LARGE SCALE GENOMIC DNA]</scope>
    <source>
        <strain evidence="3 4">SM1705</strain>
    </source>
</reference>
<evidence type="ECO:0000313" key="3">
    <source>
        <dbReference type="EMBL" id="RFB01671.1"/>
    </source>
</evidence>
<comment type="caution">
    <text evidence="3">The sequence shown here is derived from an EMBL/GenBank/DDBJ whole genome shotgun (WGS) entry which is preliminary data.</text>
</comment>
<feature type="domain" description="Activator of Hsp90 ATPase homologue 1/2-like C-terminal" evidence="2">
    <location>
        <begin position="22"/>
        <end position="153"/>
    </location>
</feature>
<evidence type="ECO:0000313" key="4">
    <source>
        <dbReference type="Proteomes" id="UP000264589"/>
    </source>
</evidence>
<dbReference type="SUPFAM" id="SSF55961">
    <property type="entry name" value="Bet v1-like"/>
    <property type="match status" value="1"/>
</dbReference>
<dbReference type="RefSeq" id="WP_116393386.1">
    <property type="nucleotide sequence ID" value="NZ_QUQO01000002.1"/>
</dbReference>
<dbReference type="Proteomes" id="UP000264589">
    <property type="component" value="Unassembled WGS sequence"/>
</dbReference>
<dbReference type="AlphaFoldDB" id="A0A371R888"/>
<evidence type="ECO:0000259" key="2">
    <source>
        <dbReference type="Pfam" id="PF08327"/>
    </source>
</evidence>
<organism evidence="3 4">
    <name type="scientific">Parvularcula marina</name>
    <dbReference type="NCBI Taxonomy" id="2292771"/>
    <lineage>
        <taxon>Bacteria</taxon>
        <taxon>Pseudomonadati</taxon>
        <taxon>Pseudomonadota</taxon>
        <taxon>Alphaproteobacteria</taxon>
        <taxon>Parvularculales</taxon>
        <taxon>Parvularculaceae</taxon>
        <taxon>Parvularcula</taxon>
    </lineage>
</organism>
<dbReference type="InterPro" id="IPR023393">
    <property type="entry name" value="START-like_dom_sf"/>
</dbReference>
<sequence length="185" mass="20580">MTGYGHINDDKALCFTRILPGPIERVWAFITEEDKRAKWLAAGKTGTAAGDTIEFRFNHDDLTPHKEEAPEGSCGDEGTAFDGKVKAFDPPHHLAFTWPERNGGETYVDIRLSEMEDGRVQLDLKHSGILTRSDLLGASGGWHTHLDILEAHLAGQIPDPFWSTHQAKEMEYGTRFTGQLSGFED</sequence>
<accession>A0A371R888</accession>
<gene>
    <name evidence="3" type="ORF">DX908_15465</name>
</gene>
<dbReference type="InParanoid" id="A0A371R888"/>
<dbReference type="Pfam" id="PF08327">
    <property type="entry name" value="AHSA1"/>
    <property type="match status" value="1"/>
</dbReference>
<dbReference type="CDD" id="cd08899">
    <property type="entry name" value="SRPBCC_CalC_Aha1-like_6"/>
    <property type="match status" value="1"/>
</dbReference>
<keyword evidence="4" id="KW-1185">Reference proteome</keyword>
<proteinExistence type="inferred from homology"/>
<comment type="similarity">
    <text evidence="1">Belongs to the AHA1 family.</text>
</comment>
<dbReference type="InterPro" id="IPR013538">
    <property type="entry name" value="ASHA1/2-like_C"/>
</dbReference>
<name>A0A371R888_9PROT</name>
<protein>
    <submittedName>
        <fullName evidence="3">ATPase</fullName>
    </submittedName>
</protein>
<dbReference type="OrthoDB" id="9800600at2"/>
<evidence type="ECO:0000256" key="1">
    <source>
        <dbReference type="ARBA" id="ARBA00006817"/>
    </source>
</evidence>
<dbReference type="EMBL" id="QUQO01000002">
    <property type="protein sequence ID" value="RFB01671.1"/>
    <property type="molecule type" value="Genomic_DNA"/>
</dbReference>
<dbReference type="Gene3D" id="3.30.530.20">
    <property type="match status" value="1"/>
</dbReference>